<comment type="caution">
    <text evidence="2">The sequence shown here is derived from an EMBL/GenBank/DDBJ whole genome shotgun (WGS) entry which is preliminary data.</text>
</comment>
<evidence type="ECO:0000313" key="3">
    <source>
        <dbReference type="Proteomes" id="UP001066276"/>
    </source>
</evidence>
<protein>
    <submittedName>
        <fullName evidence="2">Uncharacterized protein</fullName>
    </submittedName>
</protein>
<dbReference type="Proteomes" id="UP001066276">
    <property type="component" value="Chromosome 3_1"/>
</dbReference>
<name>A0AAV7U884_PLEWA</name>
<proteinExistence type="predicted"/>
<sequence>MQPLPRHSVPLLRAAGRLLMNRAVPQRLRLGKRAGKRWQESPHQEAERHTNTRQCICRFGSTSNGQLASGPPGCLL</sequence>
<accession>A0AAV7U884</accession>
<dbReference type="AlphaFoldDB" id="A0AAV7U884"/>
<feature type="compositionally biased region" description="Basic and acidic residues" evidence="1">
    <location>
        <begin position="37"/>
        <end position="50"/>
    </location>
</feature>
<evidence type="ECO:0000256" key="1">
    <source>
        <dbReference type="SAM" id="MobiDB-lite"/>
    </source>
</evidence>
<evidence type="ECO:0000313" key="2">
    <source>
        <dbReference type="EMBL" id="KAJ1185127.1"/>
    </source>
</evidence>
<dbReference type="EMBL" id="JANPWB010000005">
    <property type="protein sequence ID" value="KAJ1185127.1"/>
    <property type="molecule type" value="Genomic_DNA"/>
</dbReference>
<reference evidence="2" key="1">
    <citation type="journal article" date="2022" name="bioRxiv">
        <title>Sequencing and chromosome-scale assembly of the giantPleurodeles waltlgenome.</title>
        <authorList>
            <person name="Brown T."/>
            <person name="Elewa A."/>
            <person name="Iarovenko S."/>
            <person name="Subramanian E."/>
            <person name="Araus A.J."/>
            <person name="Petzold A."/>
            <person name="Susuki M."/>
            <person name="Suzuki K.-i.T."/>
            <person name="Hayashi T."/>
            <person name="Toyoda A."/>
            <person name="Oliveira C."/>
            <person name="Osipova E."/>
            <person name="Leigh N.D."/>
            <person name="Simon A."/>
            <person name="Yun M.H."/>
        </authorList>
    </citation>
    <scope>NUCLEOTIDE SEQUENCE</scope>
    <source>
        <strain evidence="2">20211129_DDA</strain>
        <tissue evidence="2">Liver</tissue>
    </source>
</reference>
<keyword evidence="3" id="KW-1185">Reference proteome</keyword>
<feature type="region of interest" description="Disordered" evidence="1">
    <location>
        <begin position="30"/>
        <end position="52"/>
    </location>
</feature>
<gene>
    <name evidence="2" type="ORF">NDU88_001922</name>
</gene>
<organism evidence="2 3">
    <name type="scientific">Pleurodeles waltl</name>
    <name type="common">Iberian ribbed newt</name>
    <dbReference type="NCBI Taxonomy" id="8319"/>
    <lineage>
        <taxon>Eukaryota</taxon>
        <taxon>Metazoa</taxon>
        <taxon>Chordata</taxon>
        <taxon>Craniata</taxon>
        <taxon>Vertebrata</taxon>
        <taxon>Euteleostomi</taxon>
        <taxon>Amphibia</taxon>
        <taxon>Batrachia</taxon>
        <taxon>Caudata</taxon>
        <taxon>Salamandroidea</taxon>
        <taxon>Salamandridae</taxon>
        <taxon>Pleurodelinae</taxon>
        <taxon>Pleurodeles</taxon>
    </lineage>
</organism>